<dbReference type="Gene3D" id="1.10.1670.10">
    <property type="entry name" value="Helix-hairpin-Helix base-excision DNA repair enzymes (C-terminal)"/>
    <property type="match status" value="1"/>
</dbReference>
<dbReference type="GO" id="GO:0034039">
    <property type="term" value="F:8-oxo-7,8-dihydroguanine DNA N-glycosylase activity"/>
    <property type="evidence" value="ECO:0007669"/>
    <property type="project" value="TreeGrafter"/>
</dbReference>
<dbReference type="EC" id="3.2.2.31" evidence="5"/>
<evidence type="ECO:0000256" key="5">
    <source>
        <dbReference type="ARBA" id="ARBA00012045"/>
    </source>
</evidence>
<evidence type="ECO:0000259" key="15">
    <source>
        <dbReference type="PROSITE" id="PS51462"/>
    </source>
</evidence>
<dbReference type="SUPFAM" id="SSF55811">
    <property type="entry name" value="Nudix"/>
    <property type="match status" value="1"/>
</dbReference>
<evidence type="ECO:0000256" key="10">
    <source>
        <dbReference type="ARBA" id="ARBA00022801"/>
    </source>
</evidence>
<dbReference type="HOGENOM" id="CLU_012862_0_0_0"/>
<dbReference type="PROSITE" id="PS00764">
    <property type="entry name" value="ENDONUCLEASE_III_1"/>
    <property type="match status" value="1"/>
</dbReference>
<evidence type="ECO:0000256" key="12">
    <source>
        <dbReference type="ARBA" id="ARBA00023014"/>
    </source>
</evidence>
<evidence type="ECO:0000256" key="6">
    <source>
        <dbReference type="ARBA" id="ARBA00022023"/>
    </source>
</evidence>
<dbReference type="InterPro" id="IPR003651">
    <property type="entry name" value="Endonuclease3_FeS-loop_motif"/>
</dbReference>
<dbReference type="EMBL" id="AP012029">
    <property type="protein sequence ID" value="BAJ63931.1"/>
    <property type="molecule type" value="Genomic_DNA"/>
</dbReference>
<comment type="function">
    <text evidence="3">Adenine glycosylase active on G-A mispairs. MutY also corrects error-prone DNA synthesis past GO lesions which are due to the oxidatively damaged form of guanine: 7,8-dihydro-8-oxoguanine (8-oxo-dGTP).</text>
</comment>
<dbReference type="AlphaFoldDB" id="E8N667"/>
<dbReference type="PANTHER" id="PTHR42944:SF1">
    <property type="entry name" value="ADENINE DNA GLYCOSYLASE"/>
    <property type="match status" value="1"/>
</dbReference>
<dbReference type="InterPro" id="IPR029119">
    <property type="entry name" value="MutY_C"/>
</dbReference>
<evidence type="ECO:0000256" key="14">
    <source>
        <dbReference type="ARBA" id="ARBA00023295"/>
    </source>
</evidence>
<comment type="similarity">
    <text evidence="4">Belongs to the Nth/MutY family.</text>
</comment>
<evidence type="ECO:0000256" key="4">
    <source>
        <dbReference type="ARBA" id="ARBA00008343"/>
    </source>
</evidence>
<dbReference type="GO" id="GO:0051539">
    <property type="term" value="F:4 iron, 4 sulfur cluster binding"/>
    <property type="evidence" value="ECO:0007669"/>
    <property type="project" value="UniProtKB-KW"/>
</dbReference>
<proteinExistence type="inferred from homology"/>
<dbReference type="PROSITE" id="PS51462">
    <property type="entry name" value="NUDIX"/>
    <property type="match status" value="1"/>
</dbReference>
<dbReference type="PANTHER" id="PTHR42944">
    <property type="entry name" value="ADENINE DNA GLYCOSYLASE"/>
    <property type="match status" value="1"/>
</dbReference>
<dbReference type="InterPro" id="IPR003265">
    <property type="entry name" value="HhH-GPD_domain"/>
</dbReference>
<dbReference type="OrthoDB" id="9802365at2"/>
<dbReference type="GO" id="GO:0035485">
    <property type="term" value="F:adenine/guanine mispair binding"/>
    <property type="evidence" value="ECO:0007669"/>
    <property type="project" value="TreeGrafter"/>
</dbReference>
<dbReference type="Gene3D" id="1.10.340.30">
    <property type="entry name" value="Hypothetical protein, domain 2"/>
    <property type="match status" value="1"/>
</dbReference>
<dbReference type="GO" id="GO:0006284">
    <property type="term" value="P:base-excision repair"/>
    <property type="evidence" value="ECO:0007669"/>
    <property type="project" value="InterPro"/>
</dbReference>
<accession>E8N667</accession>
<keyword evidence="11" id="KW-0408">Iron</keyword>
<dbReference type="RefSeq" id="WP_013560307.1">
    <property type="nucleotide sequence ID" value="NC_014960.1"/>
</dbReference>
<dbReference type="CDD" id="cd03425">
    <property type="entry name" value="NUDIX_MutT_NudA_like"/>
    <property type="match status" value="1"/>
</dbReference>
<dbReference type="KEGG" id="atm:ANT_19050"/>
<dbReference type="InterPro" id="IPR004035">
    <property type="entry name" value="Endouclease-III_FeS-bd_BS"/>
</dbReference>
<organism evidence="16 17">
    <name type="scientific">Anaerolinea thermophila (strain DSM 14523 / JCM 11388 / NBRC 100420 / UNI-1)</name>
    <dbReference type="NCBI Taxonomy" id="926569"/>
    <lineage>
        <taxon>Bacteria</taxon>
        <taxon>Bacillati</taxon>
        <taxon>Chloroflexota</taxon>
        <taxon>Anaerolineae</taxon>
        <taxon>Anaerolineales</taxon>
        <taxon>Anaerolineaceae</taxon>
        <taxon>Anaerolinea</taxon>
    </lineage>
</organism>
<evidence type="ECO:0000313" key="17">
    <source>
        <dbReference type="Proteomes" id="UP000008922"/>
    </source>
</evidence>
<dbReference type="GO" id="GO:0032357">
    <property type="term" value="F:oxidized purine DNA binding"/>
    <property type="evidence" value="ECO:0007669"/>
    <property type="project" value="TreeGrafter"/>
</dbReference>
<dbReference type="FunFam" id="1.10.340.30:FF:000002">
    <property type="entry name" value="Adenine DNA glycosylase"/>
    <property type="match status" value="1"/>
</dbReference>
<dbReference type="InterPro" id="IPR044298">
    <property type="entry name" value="MIG/MutY"/>
</dbReference>
<dbReference type="InterPro" id="IPR004036">
    <property type="entry name" value="Endonuclease-III-like_CS2"/>
</dbReference>
<dbReference type="Pfam" id="PF00730">
    <property type="entry name" value="HhH-GPD"/>
    <property type="match status" value="1"/>
</dbReference>
<evidence type="ECO:0000313" key="16">
    <source>
        <dbReference type="EMBL" id="BAJ63931.1"/>
    </source>
</evidence>
<dbReference type="eggNOG" id="COG0494">
    <property type="taxonomic scope" value="Bacteria"/>
</dbReference>
<protein>
    <recommendedName>
        <fullName evidence="6">Adenine DNA glycosylase</fullName>
        <ecNumber evidence="5">3.2.2.31</ecNumber>
    </recommendedName>
</protein>
<reference evidence="16 17" key="1">
    <citation type="submission" date="2010-12" db="EMBL/GenBank/DDBJ databases">
        <title>Whole genome sequence of Anaerolinea thermophila UNI-1.</title>
        <authorList>
            <person name="Narita-Yamada S."/>
            <person name="Kishi E."/>
            <person name="Watanabe Y."/>
            <person name="Takasaki K."/>
            <person name="Ankai A."/>
            <person name="Oguchi A."/>
            <person name="Fukui S."/>
            <person name="Takahashi M."/>
            <person name="Yashiro I."/>
            <person name="Hosoyama A."/>
            <person name="Sekiguchi Y."/>
            <person name="Hanada S."/>
            <person name="Fujita N."/>
        </authorList>
    </citation>
    <scope>NUCLEOTIDE SEQUENCE [LARGE SCALE GENOMIC DNA]</scope>
    <source>
        <strain evidence="17">DSM 14523 / JCM 11388 / NBRC 100420 / UNI-1</strain>
    </source>
</reference>
<dbReference type="GO" id="GO:0000701">
    <property type="term" value="F:purine-specific mismatch base pair DNA N-glycosylase activity"/>
    <property type="evidence" value="ECO:0007669"/>
    <property type="project" value="UniProtKB-EC"/>
</dbReference>
<dbReference type="NCBIfam" id="TIGR01084">
    <property type="entry name" value="mutY"/>
    <property type="match status" value="1"/>
</dbReference>
<dbReference type="FunCoup" id="E8N667">
    <property type="interactions" value="429"/>
</dbReference>
<evidence type="ECO:0000256" key="9">
    <source>
        <dbReference type="ARBA" id="ARBA00022763"/>
    </source>
</evidence>
<keyword evidence="9" id="KW-0227">DNA damage</keyword>
<dbReference type="InParanoid" id="E8N667"/>
<keyword evidence="14 16" id="KW-0326">Glycosidase</keyword>
<dbReference type="GO" id="GO:0046872">
    <property type="term" value="F:metal ion binding"/>
    <property type="evidence" value="ECO:0007669"/>
    <property type="project" value="UniProtKB-KW"/>
</dbReference>
<comment type="cofactor">
    <cofactor evidence="2">
        <name>[4Fe-4S] cluster</name>
        <dbReference type="ChEBI" id="CHEBI:49883"/>
    </cofactor>
</comment>
<dbReference type="SMART" id="SM00525">
    <property type="entry name" value="FES"/>
    <property type="match status" value="1"/>
</dbReference>
<keyword evidence="17" id="KW-1185">Reference proteome</keyword>
<dbReference type="InterPro" id="IPR005760">
    <property type="entry name" value="A/G_AdeGlyc_MutY"/>
</dbReference>
<evidence type="ECO:0000256" key="13">
    <source>
        <dbReference type="ARBA" id="ARBA00023204"/>
    </source>
</evidence>
<dbReference type="InterPro" id="IPR015797">
    <property type="entry name" value="NUDIX_hydrolase-like_dom_sf"/>
</dbReference>
<evidence type="ECO:0000256" key="1">
    <source>
        <dbReference type="ARBA" id="ARBA00000843"/>
    </source>
</evidence>
<dbReference type="InterPro" id="IPR011257">
    <property type="entry name" value="DNA_glycosylase"/>
</dbReference>
<dbReference type="PROSITE" id="PS01155">
    <property type="entry name" value="ENDONUCLEASE_III_2"/>
    <property type="match status" value="1"/>
</dbReference>
<dbReference type="SMART" id="SM00478">
    <property type="entry name" value="ENDO3c"/>
    <property type="match status" value="1"/>
</dbReference>
<dbReference type="PROSITE" id="PS00893">
    <property type="entry name" value="NUDIX_BOX"/>
    <property type="match status" value="1"/>
</dbReference>
<dbReference type="SUPFAM" id="SSF48150">
    <property type="entry name" value="DNA-glycosylase"/>
    <property type="match status" value="1"/>
</dbReference>
<keyword evidence="12" id="KW-0411">Iron-sulfur</keyword>
<dbReference type="eggNOG" id="COG1194">
    <property type="taxonomic scope" value="Bacteria"/>
</dbReference>
<keyword evidence="10 16" id="KW-0378">Hydrolase</keyword>
<gene>
    <name evidence="16" type="primary">mutY</name>
    <name evidence="16" type="ordered locus">ANT_19050</name>
</gene>
<dbReference type="Proteomes" id="UP000008922">
    <property type="component" value="Chromosome"/>
</dbReference>
<evidence type="ECO:0000256" key="7">
    <source>
        <dbReference type="ARBA" id="ARBA00022485"/>
    </source>
</evidence>
<comment type="catalytic activity">
    <reaction evidence="1">
        <text>Hydrolyzes free adenine bases from 7,8-dihydro-8-oxoguanine:adenine mismatched double-stranded DNA, leaving an apurinic site.</text>
        <dbReference type="EC" id="3.2.2.31"/>
    </reaction>
</comment>
<feature type="domain" description="Nudix hydrolase" evidence="15">
    <location>
        <begin position="228"/>
        <end position="354"/>
    </location>
</feature>
<dbReference type="STRING" id="926569.ANT_19050"/>
<keyword evidence="13" id="KW-0234">DNA repair</keyword>
<dbReference type="InterPro" id="IPR020084">
    <property type="entry name" value="NUDIX_hydrolase_CS"/>
</dbReference>
<dbReference type="InterPro" id="IPR000086">
    <property type="entry name" value="NUDIX_hydrolase_dom"/>
</dbReference>
<evidence type="ECO:0000256" key="11">
    <source>
        <dbReference type="ARBA" id="ARBA00023004"/>
    </source>
</evidence>
<sequence length="364" mass="41531">MFTQISRQLLDWYQIHARNLPWRKEESAPYAVLVSEIMLQQTRVETVIPYYQRWMERFPTLESLAQASLEEVLRYWEGLGYYSRAKNLHRTAQILVQTYRGEFPQHVEHLRKLPGIGDYTAAAIASIAFGQKVAAIDGNVRRVLSRLFLISEPLSLPETQKKLKSLAVQCLPAEQVGDYNQALMDLGALICLPRSPKCLQCPLSVLCRAYQNNQQNDIPVKAKKKSLPSVIVTAAIIRKGDTVLLAKRPLGSLLGGLWEFPGGKVEHDERLPECLKREILEELGVRIEVGNHFGTYHHAYTHFKVTLHAFEAIIQDSQIPHPIEAEEIRWIPIPSLDKFPMGKIDRLIARELVERKDGHGKFMV</sequence>
<dbReference type="GO" id="GO:0006298">
    <property type="term" value="P:mismatch repair"/>
    <property type="evidence" value="ECO:0007669"/>
    <property type="project" value="TreeGrafter"/>
</dbReference>
<evidence type="ECO:0000256" key="8">
    <source>
        <dbReference type="ARBA" id="ARBA00022723"/>
    </source>
</evidence>
<dbReference type="Pfam" id="PF14815">
    <property type="entry name" value="NUDIX_4"/>
    <property type="match status" value="1"/>
</dbReference>
<name>E8N667_ANATU</name>
<dbReference type="InterPro" id="IPR023170">
    <property type="entry name" value="HhH_base_excis_C"/>
</dbReference>
<dbReference type="CDD" id="cd00056">
    <property type="entry name" value="ENDO3c"/>
    <property type="match status" value="1"/>
</dbReference>
<dbReference type="Gene3D" id="3.90.79.10">
    <property type="entry name" value="Nucleoside Triphosphate Pyrophosphohydrolase"/>
    <property type="match status" value="1"/>
</dbReference>
<keyword evidence="7" id="KW-0004">4Fe-4S</keyword>
<evidence type="ECO:0000256" key="2">
    <source>
        <dbReference type="ARBA" id="ARBA00001966"/>
    </source>
</evidence>
<keyword evidence="8" id="KW-0479">Metal-binding</keyword>
<evidence type="ECO:0000256" key="3">
    <source>
        <dbReference type="ARBA" id="ARBA00002933"/>
    </source>
</evidence>